<evidence type="ECO:0000256" key="18">
    <source>
        <dbReference type="ARBA" id="ARBA00047495"/>
    </source>
</evidence>
<feature type="transmembrane region" description="Helical" evidence="30">
    <location>
        <begin position="52"/>
        <end position="74"/>
    </location>
</feature>
<accession>A0ABQ9VHQ2</accession>
<dbReference type="InterPro" id="IPR011527">
    <property type="entry name" value="ABC1_TM_dom"/>
</dbReference>
<evidence type="ECO:0000256" key="20">
    <source>
        <dbReference type="ARBA" id="ARBA00047914"/>
    </source>
</evidence>
<comment type="subunit">
    <text evidence="27">Interacts with HAX1. Interacts with the adapter protein complex 2 (AP-2) throught AP2A2 or AP2A1; this interaction regulates cell membrane expression of ABCB11 through its internalization in a clathrin-dependent manner and its subsequent degradation.</text>
</comment>
<dbReference type="SMART" id="SM00382">
    <property type="entry name" value="AAA"/>
    <property type="match status" value="1"/>
</dbReference>
<dbReference type="PROSITE" id="PS00211">
    <property type="entry name" value="ABC_TRANSPORTER_1"/>
    <property type="match status" value="1"/>
</dbReference>
<evidence type="ECO:0000259" key="32">
    <source>
        <dbReference type="PROSITE" id="PS50929"/>
    </source>
</evidence>
<evidence type="ECO:0000256" key="3">
    <source>
        <dbReference type="ARBA" id="ARBA00007577"/>
    </source>
</evidence>
<keyword evidence="15 30" id="KW-0472">Membrane</keyword>
<name>A0ABQ9VHQ2_SAGOE</name>
<evidence type="ECO:0000256" key="9">
    <source>
        <dbReference type="ARBA" id="ARBA00022741"/>
    </source>
</evidence>
<comment type="catalytic activity">
    <reaction evidence="22">
        <text>cholate(in) + ATP + H2O = cholate(out) + ADP + phosphate + H(+)</text>
        <dbReference type="Rhea" id="RHEA:50048"/>
        <dbReference type="ChEBI" id="CHEBI:15377"/>
        <dbReference type="ChEBI" id="CHEBI:15378"/>
        <dbReference type="ChEBI" id="CHEBI:29747"/>
        <dbReference type="ChEBI" id="CHEBI:30616"/>
        <dbReference type="ChEBI" id="CHEBI:43474"/>
        <dbReference type="ChEBI" id="CHEBI:456216"/>
    </reaction>
    <physiologicalReaction direction="left-to-right" evidence="22">
        <dbReference type="Rhea" id="RHEA:50049"/>
    </physiologicalReaction>
</comment>
<keyword evidence="10" id="KW-0967">Endosome</keyword>
<evidence type="ECO:0000256" key="14">
    <source>
        <dbReference type="ARBA" id="ARBA00022989"/>
    </source>
</evidence>
<evidence type="ECO:0000256" key="7">
    <source>
        <dbReference type="ARBA" id="ARBA00022692"/>
    </source>
</evidence>
<keyword evidence="14 30" id="KW-1133">Transmembrane helix</keyword>
<dbReference type="Gene3D" id="1.20.1560.10">
    <property type="entry name" value="ABC transporter type 1, transmembrane domain"/>
    <property type="match status" value="3"/>
</dbReference>
<evidence type="ECO:0000256" key="29">
    <source>
        <dbReference type="SAM" id="MobiDB-lite"/>
    </source>
</evidence>
<organism evidence="33 34">
    <name type="scientific">Saguinus oedipus</name>
    <name type="common">Cotton-top tamarin</name>
    <name type="synonym">Oedipomidas oedipus</name>
    <dbReference type="NCBI Taxonomy" id="9490"/>
    <lineage>
        <taxon>Eukaryota</taxon>
        <taxon>Metazoa</taxon>
        <taxon>Chordata</taxon>
        <taxon>Craniata</taxon>
        <taxon>Vertebrata</taxon>
        <taxon>Euteleostomi</taxon>
        <taxon>Mammalia</taxon>
        <taxon>Eutheria</taxon>
        <taxon>Euarchontoglires</taxon>
        <taxon>Primates</taxon>
        <taxon>Haplorrhini</taxon>
        <taxon>Platyrrhini</taxon>
        <taxon>Cebidae</taxon>
        <taxon>Callitrichinae</taxon>
        <taxon>Saguinus</taxon>
    </lineage>
</organism>
<dbReference type="Proteomes" id="UP001266305">
    <property type="component" value="Unassembled WGS sequence"/>
</dbReference>
<comment type="catalytic activity">
    <reaction evidence="23">
        <text>glycochenodeoxycholate(in) + ATP + H2O = glycochenodeoxycholate(out) + ADP + phosphate + H(+)</text>
        <dbReference type="Rhea" id="RHEA:50060"/>
        <dbReference type="ChEBI" id="CHEBI:15377"/>
        <dbReference type="ChEBI" id="CHEBI:15378"/>
        <dbReference type="ChEBI" id="CHEBI:30616"/>
        <dbReference type="ChEBI" id="CHEBI:36252"/>
        <dbReference type="ChEBI" id="CHEBI:43474"/>
        <dbReference type="ChEBI" id="CHEBI:456216"/>
    </reaction>
    <physiologicalReaction direction="left-to-right" evidence="23">
        <dbReference type="Rhea" id="RHEA:50061"/>
    </physiologicalReaction>
</comment>
<evidence type="ECO:0000256" key="5">
    <source>
        <dbReference type="ARBA" id="ARBA00022475"/>
    </source>
</evidence>
<evidence type="ECO:0000256" key="1">
    <source>
        <dbReference type="ARBA" id="ARBA00004195"/>
    </source>
</evidence>
<dbReference type="EMBL" id="JASSZA010000006">
    <property type="protein sequence ID" value="KAK2108859.1"/>
    <property type="molecule type" value="Genomic_DNA"/>
</dbReference>
<dbReference type="InterPro" id="IPR003593">
    <property type="entry name" value="AAA+_ATPase"/>
</dbReference>
<keyword evidence="13" id="KW-1278">Translocase</keyword>
<reference evidence="33 34" key="1">
    <citation type="submission" date="2023-05" db="EMBL/GenBank/DDBJ databases">
        <title>B98-5 Cell Line De Novo Hybrid Assembly: An Optical Mapping Approach.</title>
        <authorList>
            <person name="Kananen K."/>
            <person name="Auerbach J.A."/>
            <person name="Kautto E."/>
            <person name="Blachly J.S."/>
        </authorList>
    </citation>
    <scope>NUCLEOTIDE SEQUENCE [LARGE SCALE GENOMIC DNA]</scope>
    <source>
        <strain evidence="33">B95-8</strain>
        <tissue evidence="33">Cell line</tissue>
    </source>
</reference>
<dbReference type="PROSITE" id="PS50929">
    <property type="entry name" value="ABC_TM1F"/>
    <property type="match status" value="1"/>
</dbReference>
<evidence type="ECO:0000256" key="22">
    <source>
        <dbReference type="ARBA" id="ARBA00048732"/>
    </source>
</evidence>
<proteinExistence type="inferred from homology"/>
<evidence type="ECO:0000256" key="11">
    <source>
        <dbReference type="ARBA" id="ARBA00022840"/>
    </source>
</evidence>
<dbReference type="SUPFAM" id="SSF52540">
    <property type="entry name" value="P-loop containing nucleoside triphosphate hydrolases"/>
    <property type="match status" value="1"/>
</dbReference>
<comment type="subunit">
    <text evidence="28">Monomer; does not require oligomerization for channel activity. May form oligomers in the membrane. Interacts with SLC26A3, SLC26A6 and NHERF1. Interacts with SHANK2. Interacts with MYO6. Interacts (via C-terminus) with GOPC (via PDZ domain); this promotes CFTR internalization and thereby decreases channel activity. Interacts with SLC4A7 through NHERF1. Found in a complex with MYO5B and RAB11A. Interacts with ANO1. Interacts with SLC26A8. Interacts with AHCYL1; the interaction increases CFTR activity. Interacts with CSE1L. The core-glycosylated form interacts with GORASP2 (via PDZ GRASP-type 1 domain) in respone to ER stress. Interacts with MARCHF2; the interaction leads to CFTR ubiqtuitination and degradation. Interacts with ADGRG2.</text>
</comment>
<evidence type="ECO:0000256" key="13">
    <source>
        <dbReference type="ARBA" id="ARBA00022967"/>
    </source>
</evidence>
<comment type="caution">
    <text evidence="33">The sequence shown here is derived from an EMBL/GenBank/DDBJ whole genome shotgun (WGS) entry which is preliminary data.</text>
</comment>
<dbReference type="PANTHER" id="PTHR43394">
    <property type="entry name" value="ATP-DEPENDENT PERMEASE MDL1, MITOCHONDRIAL"/>
    <property type="match status" value="1"/>
</dbReference>
<keyword evidence="12" id="KW-0832">Ubl conjugation</keyword>
<evidence type="ECO:0000313" key="34">
    <source>
        <dbReference type="Proteomes" id="UP001266305"/>
    </source>
</evidence>
<keyword evidence="8" id="KW-0677">Repeat</keyword>
<gene>
    <name evidence="33" type="primary">ABCB11_2</name>
    <name evidence="33" type="ORF">P7K49_014024</name>
</gene>
<sequence length="587" mass="65552">MAGNLTRPSLPHDAIQAAIRQLVKYHPFNPFIARYEKNLVFAQRWGIRKGMVMGFFTGFVWCLIFLCYALAFWYGSTLVMDEGEYTPGTLVQIGKARRKRSRRDSSTLPQCDRTNGKGLAYGNHHSPESFGYLKRTTFMQNHFGLAVDWPMKRPLCGSQDVIVGALNLGNASSCLEAFAAGRAAARSIFETIDRKPIIDCMSEDGYKLDRIKGEIEFHNVTFHYPSRPEVKILNNLNMVIKPGEMTALVGPSGAGKSTALQLIQRFYDPCEGMVGVFQRLLNTWGQQSANGNILIKQKGVAYIETVLARIVTVDGHDIRSLNIQWLRDQIGIVEQEPVLFSTTIAENIRYGREDATMEDIVRAAKEANAYNFIMDLPQQFDTLVGKGGGQMSGGQKQRVAIARALIRNPKILLLDMATSALDNESEAMVQEALSKVCGTPQSILQSSAVIILREYLRYNKETLSRLPGLTPTFAASIRQRSKSQLSYLVHEPPLTVVDNKPTYEEDRKIEKSLMVRRLPRASKLSQDKDIPVQEEVEPAPVRRILKFNAPEWPYMVAGSVGAAVNGTVTPFYAFLFSQILGVSTQLD</sequence>
<dbReference type="InterPro" id="IPR039421">
    <property type="entry name" value="Type_1_exporter"/>
</dbReference>
<evidence type="ECO:0000256" key="24">
    <source>
        <dbReference type="ARBA" id="ARBA00049271"/>
    </source>
</evidence>
<evidence type="ECO:0000256" key="25">
    <source>
        <dbReference type="ARBA" id="ARBA00049525"/>
    </source>
</evidence>
<evidence type="ECO:0000256" key="26">
    <source>
        <dbReference type="ARBA" id="ARBA00049631"/>
    </source>
</evidence>
<keyword evidence="7 30" id="KW-0812">Transmembrane</keyword>
<dbReference type="PROSITE" id="PS50893">
    <property type="entry name" value="ABC_TRANSPORTER_2"/>
    <property type="match status" value="1"/>
</dbReference>
<dbReference type="InterPro" id="IPR003439">
    <property type="entry name" value="ABC_transporter-like_ATP-bd"/>
</dbReference>
<evidence type="ECO:0000256" key="28">
    <source>
        <dbReference type="ARBA" id="ARBA00093570"/>
    </source>
</evidence>
<keyword evidence="34" id="KW-1185">Reference proteome</keyword>
<evidence type="ECO:0000256" key="2">
    <source>
        <dbReference type="ARBA" id="ARBA00004424"/>
    </source>
</evidence>
<evidence type="ECO:0000256" key="10">
    <source>
        <dbReference type="ARBA" id="ARBA00022753"/>
    </source>
</evidence>
<dbReference type="PANTHER" id="PTHR43394:SF23">
    <property type="entry name" value="ATP-BINDING CASSETTE SUBFAMILY B MEMBER 11, GENE 2"/>
    <property type="match status" value="1"/>
</dbReference>
<keyword evidence="6" id="KW-0597">Phosphoprotein</keyword>
<comment type="catalytic activity">
    <reaction evidence="19">
        <text>glycocholate(in) + ATP + H2O = glycocholate(out) + ADP + phosphate + H(+)</text>
        <dbReference type="Rhea" id="RHEA:50056"/>
        <dbReference type="ChEBI" id="CHEBI:15377"/>
        <dbReference type="ChEBI" id="CHEBI:15378"/>
        <dbReference type="ChEBI" id="CHEBI:29746"/>
        <dbReference type="ChEBI" id="CHEBI:30616"/>
        <dbReference type="ChEBI" id="CHEBI:43474"/>
        <dbReference type="ChEBI" id="CHEBI:456216"/>
    </reaction>
    <physiologicalReaction direction="left-to-right" evidence="19">
        <dbReference type="Rhea" id="RHEA:50057"/>
    </physiologicalReaction>
</comment>
<comment type="catalytic activity">
    <reaction evidence="20">
        <text>pravastatin(in) + ATP + H2O = pravastatin(out) + ADP + phosphate + H(+)</text>
        <dbReference type="Rhea" id="RHEA:63908"/>
        <dbReference type="ChEBI" id="CHEBI:15377"/>
        <dbReference type="ChEBI" id="CHEBI:15378"/>
        <dbReference type="ChEBI" id="CHEBI:30616"/>
        <dbReference type="ChEBI" id="CHEBI:43474"/>
        <dbReference type="ChEBI" id="CHEBI:63660"/>
        <dbReference type="ChEBI" id="CHEBI:456216"/>
    </reaction>
    <physiologicalReaction direction="left-to-right" evidence="20">
        <dbReference type="Rhea" id="RHEA:63909"/>
    </physiologicalReaction>
</comment>
<comment type="function">
    <text evidence="26">Catalyzes the transport of the major hydrophobic bile salts, such as taurine and glycine-conjugated cholic acid across the canalicular membrane of hepatocytes in an ATP-dependent manner, therefore participates in hepatic bile acid homeostasis and consequently to lipid homeostasis through regulation of biliary lipid secretion in a bile salts dependent manner. Transports taurine-conjugated bile salts more rapidly than glycine-conjugated bile salts. Also transports non-bile acid compounds, such as pravastatin and fexofenadine in an ATP-dependent manner and may be involved in their biliary excretion.</text>
</comment>
<evidence type="ECO:0000313" key="33">
    <source>
        <dbReference type="EMBL" id="KAK2108859.1"/>
    </source>
</evidence>
<keyword evidence="5" id="KW-1003">Cell membrane</keyword>
<evidence type="ECO:0000256" key="19">
    <source>
        <dbReference type="ARBA" id="ARBA00047763"/>
    </source>
</evidence>
<dbReference type="Pfam" id="PF00005">
    <property type="entry name" value="ABC_tran"/>
    <property type="match status" value="1"/>
</dbReference>
<dbReference type="SUPFAM" id="SSF90123">
    <property type="entry name" value="ABC transporter transmembrane region"/>
    <property type="match status" value="1"/>
</dbReference>
<evidence type="ECO:0000256" key="27">
    <source>
        <dbReference type="ARBA" id="ARBA00049709"/>
    </source>
</evidence>
<evidence type="ECO:0000256" key="6">
    <source>
        <dbReference type="ARBA" id="ARBA00022553"/>
    </source>
</evidence>
<protein>
    <recommendedName>
        <fullName evidence="17">Bile salt export pump</fullName>
    </recommendedName>
</protein>
<keyword evidence="11" id="KW-0067">ATP-binding</keyword>
<evidence type="ECO:0000256" key="15">
    <source>
        <dbReference type="ARBA" id="ARBA00023136"/>
    </source>
</evidence>
<dbReference type="Pfam" id="PF00664">
    <property type="entry name" value="ABC_membrane"/>
    <property type="match status" value="1"/>
</dbReference>
<feature type="domain" description="ABC transmembrane type-1" evidence="32">
    <location>
        <begin position="31"/>
        <end position="93"/>
    </location>
</feature>
<evidence type="ECO:0000256" key="4">
    <source>
        <dbReference type="ARBA" id="ARBA00022448"/>
    </source>
</evidence>
<comment type="catalytic activity">
    <reaction evidence="21">
        <text>glycoursodeoxycholate(in) + ATP + H2O = glycoursodeoxycholate(out) + ADP + phosphate + H(+)</text>
        <dbReference type="Rhea" id="RHEA:50068"/>
        <dbReference type="ChEBI" id="CHEBI:15377"/>
        <dbReference type="ChEBI" id="CHEBI:15378"/>
        <dbReference type="ChEBI" id="CHEBI:30616"/>
        <dbReference type="ChEBI" id="CHEBI:43474"/>
        <dbReference type="ChEBI" id="CHEBI:132030"/>
        <dbReference type="ChEBI" id="CHEBI:456216"/>
    </reaction>
    <physiologicalReaction direction="left-to-right" evidence="21">
        <dbReference type="Rhea" id="RHEA:50069"/>
    </physiologicalReaction>
</comment>
<comment type="similarity">
    <text evidence="3">Belongs to the ABC transporter superfamily. ABCB family. Multidrug resistance exporter (TC 3.A.1.201) subfamily.</text>
</comment>
<dbReference type="InterPro" id="IPR036640">
    <property type="entry name" value="ABC1_TM_sf"/>
</dbReference>
<dbReference type="InterPro" id="IPR017871">
    <property type="entry name" value="ABC_transporter-like_CS"/>
</dbReference>
<evidence type="ECO:0000256" key="17">
    <source>
        <dbReference type="ARBA" id="ARBA00023630"/>
    </source>
</evidence>
<evidence type="ECO:0000259" key="31">
    <source>
        <dbReference type="PROSITE" id="PS50893"/>
    </source>
</evidence>
<comment type="subcellular location">
    <subcellularLocation>
        <location evidence="2">Apical cell membrane</location>
        <topology evidence="2">Multi-pass membrane protein</topology>
    </subcellularLocation>
    <subcellularLocation>
        <location evidence="1">Recycling endosome membrane</location>
        <topology evidence="1">Multi-pass membrane protein</topology>
    </subcellularLocation>
</comment>
<feature type="domain" description="ABC transporter" evidence="31">
    <location>
        <begin position="215"/>
        <end position="499"/>
    </location>
</feature>
<keyword evidence="9" id="KW-0547">Nucleotide-binding</keyword>
<evidence type="ECO:0000256" key="30">
    <source>
        <dbReference type="SAM" id="Phobius"/>
    </source>
</evidence>
<keyword evidence="16" id="KW-0325">Glycoprotein</keyword>
<feature type="region of interest" description="Disordered" evidence="29">
    <location>
        <begin position="96"/>
        <end position="122"/>
    </location>
</feature>
<keyword evidence="4" id="KW-0813">Transport</keyword>
<dbReference type="Gene3D" id="3.40.50.300">
    <property type="entry name" value="P-loop containing nucleotide triphosphate hydrolases"/>
    <property type="match status" value="2"/>
</dbReference>
<comment type="catalytic activity">
    <reaction evidence="18">
        <text>taurocholate(in) + ATP + H2O = taurocholate(out) + ADP + phosphate + H(+)</text>
        <dbReference type="Rhea" id="RHEA:50052"/>
        <dbReference type="ChEBI" id="CHEBI:15377"/>
        <dbReference type="ChEBI" id="CHEBI:15378"/>
        <dbReference type="ChEBI" id="CHEBI:30616"/>
        <dbReference type="ChEBI" id="CHEBI:36257"/>
        <dbReference type="ChEBI" id="CHEBI:43474"/>
        <dbReference type="ChEBI" id="CHEBI:456216"/>
    </reaction>
    <physiologicalReaction direction="left-to-right" evidence="18">
        <dbReference type="Rhea" id="RHEA:50053"/>
    </physiologicalReaction>
</comment>
<comment type="catalytic activity">
    <reaction evidence="25">
        <text>taurochenodeoxycholate(in) + ATP + H2O = taurochenodeoxycholate(out) + ADP + phosphate + H(+)</text>
        <dbReference type="Rhea" id="RHEA:50064"/>
        <dbReference type="ChEBI" id="CHEBI:9407"/>
        <dbReference type="ChEBI" id="CHEBI:15377"/>
        <dbReference type="ChEBI" id="CHEBI:15378"/>
        <dbReference type="ChEBI" id="CHEBI:30616"/>
        <dbReference type="ChEBI" id="CHEBI:43474"/>
        <dbReference type="ChEBI" id="CHEBI:456216"/>
    </reaction>
    <physiologicalReaction direction="left-to-right" evidence="25">
        <dbReference type="Rhea" id="RHEA:50065"/>
    </physiologicalReaction>
</comment>
<evidence type="ECO:0000256" key="23">
    <source>
        <dbReference type="ARBA" id="ARBA00049216"/>
    </source>
</evidence>
<evidence type="ECO:0000256" key="8">
    <source>
        <dbReference type="ARBA" id="ARBA00022737"/>
    </source>
</evidence>
<evidence type="ECO:0000256" key="16">
    <source>
        <dbReference type="ARBA" id="ARBA00023180"/>
    </source>
</evidence>
<evidence type="ECO:0000256" key="21">
    <source>
        <dbReference type="ARBA" id="ARBA00048306"/>
    </source>
</evidence>
<evidence type="ECO:0000256" key="12">
    <source>
        <dbReference type="ARBA" id="ARBA00022843"/>
    </source>
</evidence>
<comment type="catalytic activity">
    <reaction evidence="24">
        <text>tauroursodeoxycholate(in) + ATP + H2O = tauroursodeoxycholate(out) + ADP + phosphate + H(+)</text>
        <dbReference type="Rhea" id="RHEA:50072"/>
        <dbReference type="ChEBI" id="CHEBI:15377"/>
        <dbReference type="ChEBI" id="CHEBI:15378"/>
        <dbReference type="ChEBI" id="CHEBI:30616"/>
        <dbReference type="ChEBI" id="CHEBI:43474"/>
        <dbReference type="ChEBI" id="CHEBI:132028"/>
        <dbReference type="ChEBI" id="CHEBI:456216"/>
    </reaction>
    <physiologicalReaction direction="left-to-right" evidence="24">
        <dbReference type="Rhea" id="RHEA:50073"/>
    </physiologicalReaction>
</comment>
<dbReference type="InterPro" id="IPR027417">
    <property type="entry name" value="P-loop_NTPase"/>
</dbReference>